<accession>A0AAD7K267</accession>
<dbReference type="EMBL" id="JARKIB010000010">
    <property type="protein sequence ID" value="KAJ7775526.1"/>
    <property type="molecule type" value="Genomic_DNA"/>
</dbReference>
<sequence>MDDSELTCAKSSHGGGIFSDSHHFTVAGGTFNNITKNYLSVPDVSQDFRIIPLGDVNLQRQLRMDKLRVGTQAGVISREARGCVRRVYSAKVEGRKSGITVAIYEGETAEEEWRQDIGKYMAVRHPHILQVYGAASSGGIHATLFHGDLIPYTHFLEGYRFSPILAVYVHGCSTAQFWMTWEYLASRSQSFSSNPKFWIQGSTGQLSIELFSPSPTGNEISWTFSGPDLYAPQAFAHLSPSDQEAIAIRGLSLRDYHATCCSRALSMARSEQISVSATVALAAVMLWSADLKFEDRRQLAYVQGVKVGGTRSWDLPESKVLNMPDGSARYDAAHVLGGTFSLHFYMSEEMDEGIWLSQANHIFHHQITDNFLDHGKYFNSTNSMLISHQATRLGFPGMKFETEITERSWDASVYAGLRQFHAAKGFDPDSQDVARHLGYALYEPSSEIDGPFAYIVDENSPAEVSSSVKDVPPPQTLELAKPSDRLQLSRTSKFIAGIQAALLLFLALCQLYETVR</sequence>
<organism evidence="1 2">
    <name type="scientific">Mycena metata</name>
    <dbReference type="NCBI Taxonomy" id="1033252"/>
    <lineage>
        <taxon>Eukaryota</taxon>
        <taxon>Fungi</taxon>
        <taxon>Dikarya</taxon>
        <taxon>Basidiomycota</taxon>
        <taxon>Agaricomycotina</taxon>
        <taxon>Agaricomycetes</taxon>
        <taxon>Agaricomycetidae</taxon>
        <taxon>Agaricales</taxon>
        <taxon>Marasmiineae</taxon>
        <taxon>Mycenaceae</taxon>
        <taxon>Mycena</taxon>
    </lineage>
</organism>
<evidence type="ECO:0000313" key="1">
    <source>
        <dbReference type="EMBL" id="KAJ7775526.1"/>
    </source>
</evidence>
<gene>
    <name evidence="1" type="ORF">B0H16DRAFT_1713111</name>
</gene>
<reference evidence="1" key="1">
    <citation type="submission" date="2023-03" db="EMBL/GenBank/DDBJ databases">
        <title>Massive genome expansion in bonnet fungi (Mycena s.s.) driven by repeated elements and novel gene families across ecological guilds.</title>
        <authorList>
            <consortium name="Lawrence Berkeley National Laboratory"/>
            <person name="Harder C.B."/>
            <person name="Miyauchi S."/>
            <person name="Viragh M."/>
            <person name="Kuo A."/>
            <person name="Thoen E."/>
            <person name="Andreopoulos B."/>
            <person name="Lu D."/>
            <person name="Skrede I."/>
            <person name="Drula E."/>
            <person name="Henrissat B."/>
            <person name="Morin E."/>
            <person name="Kohler A."/>
            <person name="Barry K."/>
            <person name="LaButti K."/>
            <person name="Morin E."/>
            <person name="Salamov A."/>
            <person name="Lipzen A."/>
            <person name="Mereny Z."/>
            <person name="Hegedus B."/>
            <person name="Baldrian P."/>
            <person name="Stursova M."/>
            <person name="Weitz H."/>
            <person name="Taylor A."/>
            <person name="Grigoriev I.V."/>
            <person name="Nagy L.G."/>
            <person name="Martin F."/>
            <person name="Kauserud H."/>
        </authorList>
    </citation>
    <scope>NUCLEOTIDE SEQUENCE</scope>
    <source>
        <strain evidence="1">CBHHK182m</strain>
    </source>
</reference>
<dbReference type="Proteomes" id="UP001215598">
    <property type="component" value="Unassembled WGS sequence"/>
</dbReference>
<name>A0AAD7K267_9AGAR</name>
<comment type="caution">
    <text evidence="1">The sequence shown here is derived from an EMBL/GenBank/DDBJ whole genome shotgun (WGS) entry which is preliminary data.</text>
</comment>
<evidence type="ECO:0000313" key="2">
    <source>
        <dbReference type="Proteomes" id="UP001215598"/>
    </source>
</evidence>
<dbReference type="AlphaFoldDB" id="A0AAD7K267"/>
<protein>
    <submittedName>
        <fullName evidence="1">Uncharacterized protein</fullName>
    </submittedName>
</protein>
<keyword evidence="2" id="KW-1185">Reference proteome</keyword>
<proteinExistence type="predicted"/>